<dbReference type="InterPro" id="IPR043519">
    <property type="entry name" value="NT_sf"/>
</dbReference>
<name>A0A069ATL3_CLODI</name>
<organism evidence="1">
    <name type="scientific">Clostridioides difficile</name>
    <name type="common">Peptoclostridium difficile</name>
    <dbReference type="NCBI Taxonomy" id="1496"/>
    <lineage>
        <taxon>Bacteria</taxon>
        <taxon>Bacillati</taxon>
        <taxon>Bacillota</taxon>
        <taxon>Clostridia</taxon>
        <taxon>Peptostreptococcales</taxon>
        <taxon>Peptostreptococcaceae</taxon>
        <taxon>Clostridioides</taxon>
    </lineage>
</organism>
<dbReference type="RefSeq" id="WP_004454829.1">
    <property type="nucleotide sequence ID" value="NZ_BAABSG010000001.1"/>
</dbReference>
<accession>A0A069ATL3</accession>
<proteinExistence type="predicted"/>
<sequence>MQKEVAMNKLIKDCVNFFNDCGFSYSICGGYALELFANMHIRPHSDIDIWISDTDKEKSIQYMLNQGWDIYEPLGNYLLRPIIDLNKQHIEQICVFAIKPDCSFIELKKVEDDNYKMNIQCDEQLQFDFIELIYNPQKDGKFLFSQNQRIIRDMDKARLITSDNIPYMAPEVVLFCKSIYIDRLGYQKDFDVTVPLLSQEQRDWLVNALITAYPDGHAWIDQLANQY</sequence>
<dbReference type="GeneID" id="66354928"/>
<evidence type="ECO:0000313" key="1">
    <source>
        <dbReference type="EMBL" id="CDT65749.1"/>
    </source>
</evidence>
<dbReference type="EMBL" id="LK933316">
    <property type="protein sequence ID" value="CDT65749.1"/>
    <property type="molecule type" value="Genomic_DNA"/>
</dbReference>
<gene>
    <name evidence="1" type="ORF">BN1095_620138</name>
</gene>
<dbReference type="SUPFAM" id="SSF81301">
    <property type="entry name" value="Nucleotidyltransferase"/>
    <property type="match status" value="1"/>
</dbReference>
<dbReference type="AlphaFoldDB" id="A0A069ATL3"/>
<reference evidence="1" key="1">
    <citation type="submission" date="2014-07" db="EMBL/GenBank/DDBJ databases">
        <authorList>
            <person name="Monot Marc"/>
        </authorList>
    </citation>
    <scope>NUCLEOTIDE SEQUENCE</scope>
    <source>
        <strain evidence="1">7032989</strain>
    </source>
</reference>
<protein>
    <submittedName>
        <fullName evidence="1">Uncharacterized protein</fullName>
    </submittedName>
</protein>
<dbReference type="Gene3D" id="3.30.460.40">
    <property type="match status" value="1"/>
</dbReference>